<dbReference type="AlphaFoldDB" id="A0A4Y2VLM4"/>
<accession>A0A4Y2VLM4</accession>
<keyword evidence="3" id="KW-1185">Reference proteome</keyword>
<dbReference type="EMBL" id="BGPR01048509">
    <property type="protein sequence ID" value="GBO25512.1"/>
    <property type="molecule type" value="Genomic_DNA"/>
</dbReference>
<gene>
    <name evidence="2" type="ORF">AVEN_141669_1</name>
    <name evidence="1" type="ORF">AVEN_9502_1</name>
</gene>
<evidence type="ECO:0000313" key="2">
    <source>
        <dbReference type="EMBL" id="GBO25518.1"/>
    </source>
</evidence>
<protein>
    <submittedName>
        <fullName evidence="1">Uncharacterized protein</fullName>
    </submittedName>
</protein>
<sequence length="91" mass="10172">MPPGTCEQVWNSKLVMIRRHGPLIALLMPNVVNNCRYWKRPPGTYEQVWNSKLLMIRRHGPLIALLMQNVVTTAGSGNVPLGHVNKCGIAN</sequence>
<dbReference type="Proteomes" id="UP000499080">
    <property type="component" value="Unassembled WGS sequence"/>
</dbReference>
<reference evidence="1 3" key="1">
    <citation type="journal article" date="2019" name="Sci. Rep.">
        <title>Orb-weaving spider Araneus ventricosus genome elucidates the spidroin gene catalogue.</title>
        <authorList>
            <person name="Kono N."/>
            <person name="Nakamura H."/>
            <person name="Ohtoshi R."/>
            <person name="Moran D.A.P."/>
            <person name="Shinohara A."/>
            <person name="Yoshida Y."/>
            <person name="Fujiwara M."/>
            <person name="Mori M."/>
            <person name="Tomita M."/>
            <person name="Arakawa K."/>
        </authorList>
    </citation>
    <scope>NUCLEOTIDE SEQUENCE [LARGE SCALE GENOMIC DNA]</scope>
</reference>
<comment type="caution">
    <text evidence="1">The sequence shown here is derived from an EMBL/GenBank/DDBJ whole genome shotgun (WGS) entry which is preliminary data.</text>
</comment>
<evidence type="ECO:0000313" key="3">
    <source>
        <dbReference type="Proteomes" id="UP000499080"/>
    </source>
</evidence>
<name>A0A4Y2VLM4_ARAVE</name>
<dbReference type="EMBL" id="BGPR01048511">
    <property type="protein sequence ID" value="GBO25518.1"/>
    <property type="molecule type" value="Genomic_DNA"/>
</dbReference>
<proteinExistence type="predicted"/>
<evidence type="ECO:0000313" key="1">
    <source>
        <dbReference type="EMBL" id="GBO25512.1"/>
    </source>
</evidence>
<organism evidence="1 3">
    <name type="scientific">Araneus ventricosus</name>
    <name type="common">Orbweaver spider</name>
    <name type="synonym">Epeira ventricosa</name>
    <dbReference type="NCBI Taxonomy" id="182803"/>
    <lineage>
        <taxon>Eukaryota</taxon>
        <taxon>Metazoa</taxon>
        <taxon>Ecdysozoa</taxon>
        <taxon>Arthropoda</taxon>
        <taxon>Chelicerata</taxon>
        <taxon>Arachnida</taxon>
        <taxon>Araneae</taxon>
        <taxon>Araneomorphae</taxon>
        <taxon>Entelegynae</taxon>
        <taxon>Araneoidea</taxon>
        <taxon>Araneidae</taxon>
        <taxon>Araneus</taxon>
    </lineage>
</organism>